<evidence type="ECO:0000313" key="2">
    <source>
        <dbReference type="EMBL" id="MPM72894.1"/>
    </source>
</evidence>
<accession>A0A645C9K3</accession>
<feature type="region of interest" description="Disordered" evidence="1">
    <location>
        <begin position="58"/>
        <end position="77"/>
    </location>
</feature>
<dbReference type="AlphaFoldDB" id="A0A645C9K3"/>
<proteinExistence type="predicted"/>
<protein>
    <submittedName>
        <fullName evidence="2">Uncharacterized protein</fullName>
    </submittedName>
</protein>
<evidence type="ECO:0000256" key="1">
    <source>
        <dbReference type="SAM" id="MobiDB-lite"/>
    </source>
</evidence>
<reference evidence="2" key="1">
    <citation type="submission" date="2019-08" db="EMBL/GenBank/DDBJ databases">
        <authorList>
            <person name="Kucharzyk K."/>
            <person name="Murdoch R.W."/>
            <person name="Higgins S."/>
            <person name="Loffler F."/>
        </authorList>
    </citation>
    <scope>NUCLEOTIDE SEQUENCE</scope>
</reference>
<gene>
    <name evidence="2" type="ORF">SDC9_119870</name>
</gene>
<comment type="caution">
    <text evidence="2">The sequence shown here is derived from an EMBL/GenBank/DDBJ whole genome shotgun (WGS) entry which is preliminary data.</text>
</comment>
<dbReference type="EMBL" id="VSSQ01025025">
    <property type="protein sequence ID" value="MPM72894.1"/>
    <property type="molecule type" value="Genomic_DNA"/>
</dbReference>
<organism evidence="2">
    <name type="scientific">bioreactor metagenome</name>
    <dbReference type="NCBI Taxonomy" id="1076179"/>
    <lineage>
        <taxon>unclassified sequences</taxon>
        <taxon>metagenomes</taxon>
        <taxon>ecological metagenomes</taxon>
    </lineage>
</organism>
<sequence length="161" mass="17805">MNQVLFTRAAHGNKFCRHAVAVGDGTGFVEDHRVHVSADFHGLTGHGDNIKACHTVHTGDTDSRQQPADGRGDQAYGQGNQCGYLQANTTIYCDGIEADDHDQEDNCQTDQQRIQRDLVGRFLTGRSFHQCDHFIKKGFAGVRHDSDFEPVADYRCAAGDR</sequence>
<name>A0A645C9K3_9ZZZZ</name>